<dbReference type="GO" id="GO:0005509">
    <property type="term" value="F:calcium ion binding"/>
    <property type="evidence" value="ECO:0007669"/>
    <property type="project" value="InterPro"/>
</dbReference>
<evidence type="ECO:0000313" key="5">
    <source>
        <dbReference type="Proteomes" id="UP001159641"/>
    </source>
</evidence>
<evidence type="ECO:0000256" key="2">
    <source>
        <dbReference type="ARBA" id="ARBA00022837"/>
    </source>
</evidence>
<dbReference type="InterPro" id="IPR018247">
    <property type="entry name" value="EF_Hand_1_Ca_BS"/>
</dbReference>
<dbReference type="PROSITE" id="PS00018">
    <property type="entry name" value="EF_HAND_1"/>
    <property type="match status" value="1"/>
</dbReference>
<evidence type="ECO:0000259" key="3">
    <source>
        <dbReference type="PROSITE" id="PS50222"/>
    </source>
</evidence>
<proteinExistence type="predicted"/>
<dbReference type="AlphaFoldDB" id="A0AB34GYX4"/>
<dbReference type="SUPFAM" id="SSF47473">
    <property type="entry name" value="EF-hand"/>
    <property type="match status" value="1"/>
</dbReference>
<keyword evidence="1" id="KW-0479">Metal-binding</keyword>
<evidence type="ECO:0000256" key="1">
    <source>
        <dbReference type="ARBA" id="ARBA00022723"/>
    </source>
</evidence>
<dbReference type="EMBL" id="JAIQCJ010002042">
    <property type="protein sequence ID" value="KAJ8784628.1"/>
    <property type="molecule type" value="Genomic_DNA"/>
</dbReference>
<evidence type="ECO:0000313" key="4">
    <source>
        <dbReference type="EMBL" id="KAJ8784628.1"/>
    </source>
</evidence>
<dbReference type="Proteomes" id="UP001159641">
    <property type="component" value="Unassembled WGS sequence"/>
</dbReference>
<dbReference type="InterPro" id="IPR002048">
    <property type="entry name" value="EF_hand_dom"/>
</dbReference>
<protein>
    <recommendedName>
        <fullName evidence="3">EF-hand domain-containing protein</fullName>
    </recommendedName>
</protein>
<comment type="caution">
    <text evidence="4">The sequence shown here is derived from an EMBL/GenBank/DDBJ whole genome shotgun (WGS) entry which is preliminary data.</text>
</comment>
<dbReference type="Gene3D" id="1.10.238.10">
    <property type="entry name" value="EF-hand"/>
    <property type="match status" value="1"/>
</dbReference>
<name>A0AB34GYX4_ESCRO</name>
<reference evidence="4 5" key="1">
    <citation type="submission" date="2022-11" db="EMBL/GenBank/DDBJ databases">
        <title>Whole genome sequence of Eschrichtius robustus ER-17-0199.</title>
        <authorList>
            <person name="Bruniche-Olsen A."/>
            <person name="Black A.N."/>
            <person name="Fields C.J."/>
            <person name="Walden K."/>
            <person name="Dewoody J.A."/>
        </authorList>
    </citation>
    <scope>NUCLEOTIDE SEQUENCE [LARGE SCALE GENOMIC DNA]</scope>
    <source>
        <strain evidence="4">ER-17-0199</strain>
        <tissue evidence="4">Blubber</tissue>
    </source>
</reference>
<organism evidence="4 5">
    <name type="scientific">Eschrichtius robustus</name>
    <name type="common">California gray whale</name>
    <name type="synonym">Eschrichtius gibbosus</name>
    <dbReference type="NCBI Taxonomy" id="9764"/>
    <lineage>
        <taxon>Eukaryota</taxon>
        <taxon>Metazoa</taxon>
        <taxon>Chordata</taxon>
        <taxon>Craniata</taxon>
        <taxon>Vertebrata</taxon>
        <taxon>Euteleostomi</taxon>
        <taxon>Mammalia</taxon>
        <taxon>Eutheria</taxon>
        <taxon>Laurasiatheria</taxon>
        <taxon>Artiodactyla</taxon>
        <taxon>Whippomorpha</taxon>
        <taxon>Cetacea</taxon>
        <taxon>Mysticeti</taxon>
        <taxon>Eschrichtiidae</taxon>
        <taxon>Eschrichtius</taxon>
    </lineage>
</organism>
<dbReference type="PROSITE" id="PS50222">
    <property type="entry name" value="EF_HAND_2"/>
    <property type="match status" value="1"/>
</dbReference>
<sequence>MLRWLRGFVLPAAACQDAEPPTRYETLFRKLDRNGDGVVDICELQEGLKTLGIPLGQDAEEVGRCGARGPGGLRGLWALPGRRAAARASAGSSWDCGFQPASGFRSSGMGPGIPERMRVRI</sequence>
<keyword evidence="5" id="KW-1185">Reference proteome</keyword>
<feature type="domain" description="EF-hand" evidence="3">
    <location>
        <begin position="19"/>
        <end position="54"/>
    </location>
</feature>
<gene>
    <name evidence="4" type="ORF">J1605_007979</name>
</gene>
<dbReference type="InterPro" id="IPR011992">
    <property type="entry name" value="EF-hand-dom_pair"/>
</dbReference>
<keyword evidence="2" id="KW-0106">Calcium</keyword>
<accession>A0AB34GYX4</accession>
<dbReference type="Pfam" id="PF13202">
    <property type="entry name" value="EF-hand_5"/>
    <property type="match status" value="1"/>
</dbReference>